<dbReference type="EMBL" id="NMUH01011299">
    <property type="protein sequence ID" value="MQM21609.1"/>
    <property type="molecule type" value="Genomic_DNA"/>
</dbReference>
<accession>A0A843XPF3</accession>
<gene>
    <name evidence="2" type="ORF">Taro_054652</name>
</gene>
<sequence length="192" mass="20662">MCKTRLPGVPFGVLDDSCCFGDARHDSHLCRGASMGHVPVTVWRFVATVFCRVALSRSSDACQGGSLHGGHSLAVPRFYGRRWSGLVQTSAFSGSRFGVLLASQFRSRVPVRGGTDMCGLPTSWRVQGPEWFCVWALDPVEVCQYDLSGCRGARRGRVLVAVGGPVTLRSVTRRGGPSRSGCRALKAQAGYP</sequence>
<feature type="non-terminal residue" evidence="2">
    <location>
        <position position="1"/>
    </location>
</feature>
<evidence type="ECO:0000313" key="3">
    <source>
        <dbReference type="Proteomes" id="UP000652761"/>
    </source>
</evidence>
<keyword evidence="3" id="KW-1185">Reference proteome</keyword>
<name>A0A843XPF3_COLES</name>
<dbReference type="AlphaFoldDB" id="A0A843XPF3"/>
<feature type="region of interest" description="Disordered" evidence="1">
    <location>
        <begin position="172"/>
        <end position="192"/>
    </location>
</feature>
<comment type="caution">
    <text evidence="2">The sequence shown here is derived from an EMBL/GenBank/DDBJ whole genome shotgun (WGS) entry which is preliminary data.</text>
</comment>
<proteinExistence type="predicted"/>
<evidence type="ECO:0000313" key="2">
    <source>
        <dbReference type="EMBL" id="MQM21609.1"/>
    </source>
</evidence>
<reference evidence="2" key="1">
    <citation type="submission" date="2017-07" db="EMBL/GenBank/DDBJ databases">
        <title>Taro Niue Genome Assembly and Annotation.</title>
        <authorList>
            <person name="Atibalentja N."/>
            <person name="Keating K."/>
            <person name="Fields C.J."/>
        </authorList>
    </citation>
    <scope>NUCLEOTIDE SEQUENCE</scope>
    <source>
        <strain evidence="2">Niue_2</strain>
        <tissue evidence="2">Leaf</tissue>
    </source>
</reference>
<organism evidence="2 3">
    <name type="scientific">Colocasia esculenta</name>
    <name type="common">Wild taro</name>
    <name type="synonym">Arum esculentum</name>
    <dbReference type="NCBI Taxonomy" id="4460"/>
    <lineage>
        <taxon>Eukaryota</taxon>
        <taxon>Viridiplantae</taxon>
        <taxon>Streptophyta</taxon>
        <taxon>Embryophyta</taxon>
        <taxon>Tracheophyta</taxon>
        <taxon>Spermatophyta</taxon>
        <taxon>Magnoliopsida</taxon>
        <taxon>Liliopsida</taxon>
        <taxon>Araceae</taxon>
        <taxon>Aroideae</taxon>
        <taxon>Colocasieae</taxon>
        <taxon>Colocasia</taxon>
    </lineage>
</organism>
<evidence type="ECO:0000256" key="1">
    <source>
        <dbReference type="SAM" id="MobiDB-lite"/>
    </source>
</evidence>
<protein>
    <submittedName>
        <fullName evidence="2">Uncharacterized protein</fullName>
    </submittedName>
</protein>
<dbReference type="Proteomes" id="UP000652761">
    <property type="component" value="Unassembled WGS sequence"/>
</dbReference>